<dbReference type="EMBL" id="ML170195">
    <property type="protein sequence ID" value="TDL19627.1"/>
    <property type="molecule type" value="Genomic_DNA"/>
</dbReference>
<sequence>MPNRDPRREVQEAIAFLLRVVATATTSTIVGGWLLLLGLQGISVDRAIRFFVIFYLVFPSHPLQTYTLIQLPRLRIIHLQ</sequence>
<reference evidence="2 3" key="1">
    <citation type="submission" date="2018-06" db="EMBL/GenBank/DDBJ databases">
        <title>A transcriptomic atlas of mushroom development highlights an independent origin of complex multicellularity.</title>
        <authorList>
            <consortium name="DOE Joint Genome Institute"/>
            <person name="Krizsan K."/>
            <person name="Almasi E."/>
            <person name="Merenyi Z."/>
            <person name="Sahu N."/>
            <person name="Viragh M."/>
            <person name="Koszo T."/>
            <person name="Mondo S."/>
            <person name="Kiss B."/>
            <person name="Balint B."/>
            <person name="Kues U."/>
            <person name="Barry K."/>
            <person name="Hegedus J.C."/>
            <person name="Henrissat B."/>
            <person name="Johnson J."/>
            <person name="Lipzen A."/>
            <person name="Ohm R."/>
            <person name="Nagy I."/>
            <person name="Pangilinan J."/>
            <person name="Yan J."/>
            <person name="Xiong Y."/>
            <person name="Grigoriev I.V."/>
            <person name="Hibbett D.S."/>
            <person name="Nagy L.G."/>
        </authorList>
    </citation>
    <scope>NUCLEOTIDE SEQUENCE [LARGE SCALE GENOMIC DNA]</scope>
    <source>
        <strain evidence="2 3">SZMC22713</strain>
    </source>
</reference>
<evidence type="ECO:0000313" key="3">
    <source>
        <dbReference type="Proteomes" id="UP000294933"/>
    </source>
</evidence>
<evidence type="ECO:0000256" key="1">
    <source>
        <dbReference type="SAM" id="Phobius"/>
    </source>
</evidence>
<evidence type="ECO:0000313" key="2">
    <source>
        <dbReference type="EMBL" id="TDL19627.1"/>
    </source>
</evidence>
<name>A0A4Y7PW44_9AGAM</name>
<feature type="transmembrane region" description="Helical" evidence="1">
    <location>
        <begin position="48"/>
        <end position="69"/>
    </location>
</feature>
<accession>A0A4Y7PW44</accession>
<proteinExistence type="predicted"/>
<keyword evidence="3" id="KW-1185">Reference proteome</keyword>
<dbReference type="AlphaFoldDB" id="A0A4Y7PW44"/>
<protein>
    <submittedName>
        <fullName evidence="2">Uncharacterized protein</fullName>
    </submittedName>
</protein>
<dbReference type="Proteomes" id="UP000294933">
    <property type="component" value="Unassembled WGS sequence"/>
</dbReference>
<keyword evidence="1" id="KW-0812">Transmembrane</keyword>
<feature type="transmembrane region" description="Helical" evidence="1">
    <location>
        <begin position="12"/>
        <end position="36"/>
    </location>
</feature>
<gene>
    <name evidence="2" type="ORF">BD410DRAFT_792011</name>
</gene>
<keyword evidence="1" id="KW-0472">Membrane</keyword>
<keyword evidence="1" id="KW-1133">Transmembrane helix</keyword>
<organism evidence="2 3">
    <name type="scientific">Rickenella mellea</name>
    <dbReference type="NCBI Taxonomy" id="50990"/>
    <lineage>
        <taxon>Eukaryota</taxon>
        <taxon>Fungi</taxon>
        <taxon>Dikarya</taxon>
        <taxon>Basidiomycota</taxon>
        <taxon>Agaricomycotina</taxon>
        <taxon>Agaricomycetes</taxon>
        <taxon>Hymenochaetales</taxon>
        <taxon>Rickenellaceae</taxon>
        <taxon>Rickenella</taxon>
    </lineage>
</organism>
<dbReference type="VEuPathDB" id="FungiDB:BD410DRAFT_792011"/>